<evidence type="ECO:0000313" key="2">
    <source>
        <dbReference type="EMBL" id="KAK6733673.1"/>
    </source>
</evidence>
<comment type="caution">
    <text evidence="2">The sequence shown here is derived from an EMBL/GenBank/DDBJ whole genome shotgun (WGS) entry which is preliminary data.</text>
</comment>
<accession>A0ABR1C7N7</accession>
<reference evidence="2 3" key="1">
    <citation type="submission" date="2023-08" db="EMBL/GenBank/DDBJ databases">
        <title>A Necator americanus chromosomal reference genome.</title>
        <authorList>
            <person name="Ilik V."/>
            <person name="Petrzelkova K.J."/>
            <person name="Pardy F."/>
            <person name="Fuh T."/>
            <person name="Niatou-Singa F.S."/>
            <person name="Gouil Q."/>
            <person name="Baker L."/>
            <person name="Ritchie M.E."/>
            <person name="Jex A.R."/>
            <person name="Gazzola D."/>
            <person name="Li H."/>
            <person name="Toshio Fujiwara R."/>
            <person name="Zhan B."/>
            <person name="Aroian R.V."/>
            <person name="Pafco B."/>
            <person name="Schwarz E.M."/>
        </authorList>
    </citation>
    <scope>NUCLEOTIDE SEQUENCE [LARGE SCALE GENOMIC DNA]</scope>
    <source>
        <strain evidence="2 3">Aroian</strain>
        <tissue evidence="2">Whole animal</tissue>
    </source>
</reference>
<name>A0ABR1C7N7_NECAM</name>
<evidence type="ECO:0000313" key="3">
    <source>
        <dbReference type="Proteomes" id="UP001303046"/>
    </source>
</evidence>
<keyword evidence="3" id="KW-1185">Reference proteome</keyword>
<protein>
    <recommendedName>
        <fullName evidence="1">Reverse transcriptase domain-containing protein</fullName>
    </recommendedName>
</protein>
<dbReference type="InterPro" id="IPR000477">
    <property type="entry name" value="RT_dom"/>
</dbReference>
<proteinExistence type="predicted"/>
<dbReference type="Pfam" id="PF00078">
    <property type="entry name" value="RVT_1"/>
    <property type="match status" value="1"/>
</dbReference>
<dbReference type="Proteomes" id="UP001303046">
    <property type="component" value="Unassembled WGS sequence"/>
</dbReference>
<feature type="domain" description="Reverse transcriptase" evidence="1">
    <location>
        <begin position="189"/>
        <end position="414"/>
    </location>
</feature>
<dbReference type="InterPro" id="IPR043502">
    <property type="entry name" value="DNA/RNA_pol_sf"/>
</dbReference>
<evidence type="ECO:0000259" key="1">
    <source>
        <dbReference type="PROSITE" id="PS50878"/>
    </source>
</evidence>
<dbReference type="PANTHER" id="PTHR19446">
    <property type="entry name" value="REVERSE TRANSCRIPTASES"/>
    <property type="match status" value="1"/>
</dbReference>
<organism evidence="2 3">
    <name type="scientific">Necator americanus</name>
    <name type="common">Human hookworm</name>
    <dbReference type="NCBI Taxonomy" id="51031"/>
    <lineage>
        <taxon>Eukaryota</taxon>
        <taxon>Metazoa</taxon>
        <taxon>Ecdysozoa</taxon>
        <taxon>Nematoda</taxon>
        <taxon>Chromadorea</taxon>
        <taxon>Rhabditida</taxon>
        <taxon>Rhabditina</taxon>
        <taxon>Rhabditomorpha</taxon>
        <taxon>Strongyloidea</taxon>
        <taxon>Ancylostomatidae</taxon>
        <taxon>Bunostominae</taxon>
        <taxon>Necator</taxon>
    </lineage>
</organism>
<gene>
    <name evidence="2" type="primary">Necator_chrII.g5223</name>
    <name evidence="2" type="ORF">RB195_017431</name>
</gene>
<sequence>MEKNICYRQNGKRKRKEVVCDDLRGLLDYEPVLNVPRSRARQTWIKSRRPLRNCWKERLDPNASHIERQKKILEAAQRSSLKKCRSDLREYNIPLATLLSEDGTRTSSRREMEIITDRFYSNLFRSSTPVSSPIILTGEAPPRILPSEVRVAIESMKPGTAPGPDFISADFLRAGGHLLHVILAAHMTSYFQKKRIPDQWKTSRTVLIHEKDHPHAHIWDAGRSPAPRTSWIPPGVQLLGPHPDRVKGHRALPGIPLLVLTFFDYEEAFDSVETNAILSALVDQGVDASFVRTLANCYDRCTTRIQLFHCPLTIPIGKGVRQGDTISPKLFTAALQWIMKSLFWEERGICVDGRFPSNLRFADEIVLFSSSTNEAEKILNELNEAGKRIGPRIDRKKTQFMKVPTARTEEYNLN</sequence>
<dbReference type="EMBL" id="JAVFWL010000002">
    <property type="protein sequence ID" value="KAK6733673.1"/>
    <property type="molecule type" value="Genomic_DNA"/>
</dbReference>
<dbReference type="PROSITE" id="PS50878">
    <property type="entry name" value="RT_POL"/>
    <property type="match status" value="1"/>
</dbReference>
<dbReference type="SUPFAM" id="SSF56672">
    <property type="entry name" value="DNA/RNA polymerases"/>
    <property type="match status" value="1"/>
</dbReference>